<sequence length="17" mass="2007">MLYYGDIRGQLLPLEPE</sequence>
<proteinExistence type="predicted"/>
<gene>
    <name evidence="1" type="primary">dcd</name>
    <name evidence="1" type="ORF">PPSIR1_22831</name>
</gene>
<reference evidence="1 2" key="1">
    <citation type="submission" date="2007-06" db="EMBL/GenBank/DDBJ databases">
        <authorList>
            <person name="Shimkets L."/>
            <person name="Ferriera S."/>
            <person name="Johnson J."/>
            <person name="Kravitz S."/>
            <person name="Beeson K."/>
            <person name="Sutton G."/>
            <person name="Rogers Y.-H."/>
            <person name="Friedman R."/>
            <person name="Frazier M."/>
            <person name="Venter J.C."/>
        </authorList>
    </citation>
    <scope>NUCLEOTIDE SEQUENCE [LARGE SCALE GENOMIC DNA]</scope>
    <source>
        <strain evidence="1 2">SIR-1</strain>
    </source>
</reference>
<dbReference type="AlphaFoldDB" id="A6G2I9"/>
<name>A6G2I9_9BACT</name>
<evidence type="ECO:0000313" key="1">
    <source>
        <dbReference type="EMBL" id="EDM79926.1"/>
    </source>
</evidence>
<dbReference type="EMBL" id="ABCS01000015">
    <property type="protein sequence ID" value="EDM79926.1"/>
    <property type="molecule type" value="Genomic_DNA"/>
</dbReference>
<accession>A6G2I9</accession>
<comment type="caution">
    <text evidence="1">The sequence shown here is derived from an EMBL/GenBank/DDBJ whole genome shotgun (WGS) entry which is preliminary data.</text>
</comment>
<evidence type="ECO:0000313" key="2">
    <source>
        <dbReference type="Proteomes" id="UP000005801"/>
    </source>
</evidence>
<keyword evidence="1" id="KW-0378">Hydrolase</keyword>
<dbReference type="GO" id="GO:0008829">
    <property type="term" value="F:dCTP deaminase activity"/>
    <property type="evidence" value="ECO:0007669"/>
    <property type="project" value="UniProtKB-EC"/>
</dbReference>
<protein>
    <submittedName>
        <fullName evidence="1">Deoxycytidine triphosphate deaminase</fullName>
        <ecNumber evidence="1">3.5.4.13</ecNumber>
    </submittedName>
</protein>
<dbReference type="Proteomes" id="UP000005801">
    <property type="component" value="Unassembled WGS sequence"/>
</dbReference>
<keyword evidence="2" id="KW-1185">Reference proteome</keyword>
<organism evidence="1 2">
    <name type="scientific">Plesiocystis pacifica SIR-1</name>
    <dbReference type="NCBI Taxonomy" id="391625"/>
    <lineage>
        <taxon>Bacteria</taxon>
        <taxon>Pseudomonadati</taxon>
        <taxon>Myxococcota</taxon>
        <taxon>Polyangia</taxon>
        <taxon>Nannocystales</taxon>
        <taxon>Nannocystaceae</taxon>
        <taxon>Plesiocystis</taxon>
    </lineage>
</organism>
<dbReference type="EC" id="3.5.4.13" evidence="1"/>